<dbReference type="FunFam" id="1.50.10.20:FF:000002">
    <property type="entry name" value="Terpene cyclase/mutase family member"/>
    <property type="match status" value="1"/>
</dbReference>
<dbReference type="PANTHER" id="PTHR11764:SF20">
    <property type="entry name" value="LANOSTEROL SYNTHASE"/>
    <property type="match status" value="1"/>
</dbReference>
<feature type="domain" description="Squalene cyclase C-terminal" evidence="8">
    <location>
        <begin position="389"/>
        <end position="723"/>
    </location>
</feature>
<evidence type="ECO:0000256" key="1">
    <source>
        <dbReference type="ARBA" id="ARBA00009755"/>
    </source>
</evidence>
<evidence type="ECO:0000259" key="9">
    <source>
        <dbReference type="Pfam" id="PF13249"/>
    </source>
</evidence>
<evidence type="ECO:0000256" key="4">
    <source>
        <dbReference type="ARBA" id="ARBA00022955"/>
    </source>
</evidence>
<dbReference type="GO" id="GO:0006696">
    <property type="term" value="P:ergosterol biosynthetic process"/>
    <property type="evidence" value="ECO:0007669"/>
    <property type="project" value="TreeGrafter"/>
</dbReference>
<keyword evidence="4" id="KW-0752">Steroid biosynthesis</keyword>
<dbReference type="GO" id="GO:0016740">
    <property type="term" value="F:transferase activity"/>
    <property type="evidence" value="ECO:0007669"/>
    <property type="project" value="UniProtKB-KW"/>
</dbReference>
<dbReference type="InterPro" id="IPR008930">
    <property type="entry name" value="Terpenoid_cyclase/PrenylTrfase"/>
</dbReference>
<dbReference type="SFLD" id="SFLDG01016">
    <property type="entry name" value="Prenyltransferase_Like_2"/>
    <property type="match status" value="1"/>
</dbReference>
<name>A0A5C3Q8Z9_9AGAR</name>
<keyword evidence="2" id="KW-0444">Lipid biosynthesis</keyword>
<keyword evidence="11" id="KW-1185">Reference proteome</keyword>
<dbReference type="CDD" id="cd02892">
    <property type="entry name" value="SQCY_1"/>
    <property type="match status" value="1"/>
</dbReference>
<dbReference type="EMBL" id="ML178839">
    <property type="protein sequence ID" value="TFK98472.1"/>
    <property type="molecule type" value="Genomic_DNA"/>
</dbReference>
<dbReference type="GO" id="GO:0016104">
    <property type="term" value="P:triterpenoid biosynthetic process"/>
    <property type="evidence" value="ECO:0007669"/>
    <property type="project" value="InterPro"/>
</dbReference>
<gene>
    <name evidence="10" type="ORF">BDV98DRAFT_512071</name>
</gene>
<dbReference type="STRING" id="1884261.A0A5C3Q8Z9"/>
<dbReference type="InterPro" id="IPR032697">
    <property type="entry name" value="SQ_cyclase_N"/>
</dbReference>
<proteinExistence type="inferred from homology"/>
<dbReference type="EC" id="5.4.99.-" evidence="7"/>
<reference evidence="10 11" key="1">
    <citation type="journal article" date="2019" name="Nat. Ecol. Evol.">
        <title>Megaphylogeny resolves global patterns of mushroom evolution.</title>
        <authorList>
            <person name="Varga T."/>
            <person name="Krizsan K."/>
            <person name="Foldi C."/>
            <person name="Dima B."/>
            <person name="Sanchez-Garcia M."/>
            <person name="Sanchez-Ramirez S."/>
            <person name="Szollosi G.J."/>
            <person name="Szarkandi J.G."/>
            <person name="Papp V."/>
            <person name="Albert L."/>
            <person name="Andreopoulos W."/>
            <person name="Angelini C."/>
            <person name="Antonin V."/>
            <person name="Barry K.W."/>
            <person name="Bougher N.L."/>
            <person name="Buchanan P."/>
            <person name="Buyck B."/>
            <person name="Bense V."/>
            <person name="Catcheside P."/>
            <person name="Chovatia M."/>
            <person name="Cooper J."/>
            <person name="Damon W."/>
            <person name="Desjardin D."/>
            <person name="Finy P."/>
            <person name="Geml J."/>
            <person name="Haridas S."/>
            <person name="Hughes K."/>
            <person name="Justo A."/>
            <person name="Karasinski D."/>
            <person name="Kautmanova I."/>
            <person name="Kiss B."/>
            <person name="Kocsube S."/>
            <person name="Kotiranta H."/>
            <person name="LaButti K.M."/>
            <person name="Lechner B.E."/>
            <person name="Liimatainen K."/>
            <person name="Lipzen A."/>
            <person name="Lukacs Z."/>
            <person name="Mihaltcheva S."/>
            <person name="Morgado L.N."/>
            <person name="Niskanen T."/>
            <person name="Noordeloos M.E."/>
            <person name="Ohm R.A."/>
            <person name="Ortiz-Santana B."/>
            <person name="Ovrebo C."/>
            <person name="Racz N."/>
            <person name="Riley R."/>
            <person name="Savchenko A."/>
            <person name="Shiryaev A."/>
            <person name="Soop K."/>
            <person name="Spirin V."/>
            <person name="Szebenyi C."/>
            <person name="Tomsovsky M."/>
            <person name="Tulloss R.E."/>
            <person name="Uehling J."/>
            <person name="Grigoriev I.V."/>
            <person name="Vagvolgyi C."/>
            <person name="Papp T."/>
            <person name="Martin F.M."/>
            <person name="Miettinen O."/>
            <person name="Hibbett D.S."/>
            <person name="Nagy L.G."/>
        </authorList>
    </citation>
    <scope>NUCLEOTIDE SEQUENCE [LARGE SCALE GENOMIC DNA]</scope>
    <source>
        <strain evidence="10 11">CBS 309.79</strain>
    </source>
</reference>
<evidence type="ECO:0000256" key="2">
    <source>
        <dbReference type="ARBA" id="ARBA00022516"/>
    </source>
</evidence>
<protein>
    <recommendedName>
        <fullName evidence="7">Terpene cyclase/mutase family member</fullName>
        <ecNumber evidence="7">5.4.99.-</ecNumber>
    </recommendedName>
</protein>
<dbReference type="PANTHER" id="PTHR11764">
    <property type="entry name" value="TERPENE CYCLASE/MUTASE FAMILY MEMBER"/>
    <property type="match status" value="1"/>
</dbReference>
<dbReference type="Pfam" id="PF13249">
    <property type="entry name" value="SQHop_cyclase_N"/>
    <property type="match status" value="1"/>
</dbReference>
<dbReference type="SUPFAM" id="SSF48239">
    <property type="entry name" value="Terpenoid cyclases/Protein prenyltransferases"/>
    <property type="match status" value="2"/>
</dbReference>
<comment type="similarity">
    <text evidence="1 7">Belongs to the terpene cyclase/mutase family.</text>
</comment>
<keyword evidence="10" id="KW-0808">Transferase</keyword>
<organism evidence="10 11">
    <name type="scientific">Pterulicium gracile</name>
    <dbReference type="NCBI Taxonomy" id="1884261"/>
    <lineage>
        <taxon>Eukaryota</taxon>
        <taxon>Fungi</taxon>
        <taxon>Dikarya</taxon>
        <taxon>Basidiomycota</taxon>
        <taxon>Agaricomycotina</taxon>
        <taxon>Agaricomycetes</taxon>
        <taxon>Agaricomycetidae</taxon>
        <taxon>Agaricales</taxon>
        <taxon>Pleurotineae</taxon>
        <taxon>Pterulaceae</taxon>
        <taxon>Pterulicium</taxon>
    </lineage>
</organism>
<keyword evidence="5" id="KW-0443">Lipid metabolism</keyword>
<keyword evidence="6 7" id="KW-0413">Isomerase</keyword>
<evidence type="ECO:0000256" key="7">
    <source>
        <dbReference type="RuleBase" id="RU362003"/>
    </source>
</evidence>
<keyword evidence="3" id="KW-0677">Repeat</keyword>
<dbReference type="Gene3D" id="6.20.120.20">
    <property type="match status" value="1"/>
</dbReference>
<feature type="domain" description="Squalene cyclase N-terminal" evidence="9">
    <location>
        <begin position="88"/>
        <end position="361"/>
    </location>
</feature>
<dbReference type="GO" id="GO:0005811">
    <property type="term" value="C:lipid droplet"/>
    <property type="evidence" value="ECO:0007669"/>
    <property type="project" value="InterPro"/>
</dbReference>
<dbReference type="AlphaFoldDB" id="A0A5C3Q8Z9"/>
<dbReference type="GO" id="GO:0000250">
    <property type="term" value="F:lanosterol synthase activity"/>
    <property type="evidence" value="ECO:0007669"/>
    <property type="project" value="UniProtKB-ARBA"/>
</dbReference>
<dbReference type="Gene3D" id="1.50.10.20">
    <property type="match status" value="2"/>
</dbReference>
<dbReference type="Pfam" id="PF13243">
    <property type="entry name" value="SQHop_cyclase_C"/>
    <property type="match status" value="1"/>
</dbReference>
<evidence type="ECO:0000259" key="8">
    <source>
        <dbReference type="Pfam" id="PF13243"/>
    </source>
</evidence>
<dbReference type="InterPro" id="IPR018333">
    <property type="entry name" value="Squalene_cyclase"/>
</dbReference>
<sequence>MAVAADYTPLDVPASGTTPFTDLTRWRLLVNDGGRHTWQYMRTDEQAANWPQSEVDRYWLGIPLNLPTLPKPKTPLEAARNGYTFYKHLQSPDGHWAGEYGGPMFILPGLVISSYITGMPFTREERLEMIRYLFNRAHPEDGGWGIHIEGHSTVFGTALNYVSLRILGVDAEHPVCIKARAHLHKLGGATGIPAWGKFWLSVLGVYSWEGMNPVPPELWLLPNFLPFHPHRWWIHTRQVYLPMSYIYASSHTHPLNPLTLSLRSELYTQPYQTIHWPSQRNNIASVDVYTPHTHLLDVMNKLLGVWELVSPLVPFVRKQAMDIAYQHVVYEDENTSYQCLAPVNKMMNQIVRFLVDGPSSHAYEMHSLRRRDFMWMGEEGLRVTGTNGSQLWDLSFIMQGIVESGLEGKEREGDMDSVRRALGWLDGGQILDDPKWYEVAYRHTTKGAWGFSTREQGYTVSDCTGEGLKAVLYLQNQVEGIPQLISDRRLCDAVDVLLTMQNPSGGFASYELIRGPRWLEWINPAEVFGDIMIEYAYPECTTSTITALSIFRKYYPDYRAAEIDLTITHAITYLHSVQQPSGGWVGCWGICFTYATQFALESLSLVGETYETSKSARRACEFLVGKQRGDGGWGESYKSCEQSAWVEHEETQIVQTCWAVMALIYARYPERGPIERGVRLVMGRQLDDGSWPQEAIEGVFNKNCMISYPNFKFSFSIWMLGRADKYLRELDAAGSS</sequence>
<dbReference type="NCBIfam" id="TIGR01787">
    <property type="entry name" value="squalene_cyclas"/>
    <property type="match status" value="1"/>
</dbReference>
<evidence type="ECO:0000313" key="11">
    <source>
        <dbReference type="Proteomes" id="UP000305067"/>
    </source>
</evidence>
<evidence type="ECO:0000313" key="10">
    <source>
        <dbReference type="EMBL" id="TFK98472.1"/>
    </source>
</evidence>
<evidence type="ECO:0000256" key="6">
    <source>
        <dbReference type="ARBA" id="ARBA00023235"/>
    </source>
</evidence>
<evidence type="ECO:0000256" key="5">
    <source>
        <dbReference type="ARBA" id="ARBA00023098"/>
    </source>
</evidence>
<dbReference type="InterPro" id="IPR032696">
    <property type="entry name" value="SQ_cyclase_C"/>
</dbReference>
<dbReference type="OrthoDB" id="21502at2759"/>
<accession>A0A5C3Q8Z9</accession>
<dbReference type="FunFam" id="1.50.10.20:FF:000003">
    <property type="entry name" value="Terpene cyclase/mutase family member"/>
    <property type="match status" value="1"/>
</dbReference>
<evidence type="ECO:0000256" key="3">
    <source>
        <dbReference type="ARBA" id="ARBA00022737"/>
    </source>
</evidence>
<dbReference type="Proteomes" id="UP000305067">
    <property type="component" value="Unassembled WGS sequence"/>
</dbReference>